<dbReference type="VEuPathDB" id="VectorBase:LOC119162097"/>
<protein>
    <submittedName>
        <fullName evidence="1">Uncharacterized protein</fullName>
    </submittedName>
</protein>
<dbReference type="Proteomes" id="UP000821866">
    <property type="component" value="Chromosome 1"/>
</dbReference>
<evidence type="ECO:0000313" key="1">
    <source>
        <dbReference type="EMBL" id="KAH8040967.1"/>
    </source>
</evidence>
<accession>A0A9J6F381</accession>
<comment type="caution">
    <text evidence="1">The sequence shown here is derived from an EMBL/GenBank/DDBJ whole genome shotgun (WGS) entry which is preliminary data.</text>
</comment>
<reference evidence="1" key="2">
    <citation type="submission" date="2021-09" db="EMBL/GenBank/DDBJ databases">
        <authorList>
            <person name="Jia N."/>
            <person name="Wang J."/>
            <person name="Shi W."/>
            <person name="Du L."/>
            <person name="Sun Y."/>
            <person name="Zhan W."/>
            <person name="Jiang J."/>
            <person name="Wang Q."/>
            <person name="Zhang B."/>
            <person name="Ji P."/>
            <person name="Sakyi L.B."/>
            <person name="Cui X."/>
            <person name="Yuan T."/>
            <person name="Jiang B."/>
            <person name="Yang W."/>
            <person name="Lam T.T.-Y."/>
            <person name="Chang Q."/>
            <person name="Ding S."/>
            <person name="Wang X."/>
            <person name="Zhu J."/>
            <person name="Ruan X."/>
            <person name="Zhao L."/>
            <person name="Wei J."/>
            <person name="Que T."/>
            <person name="Du C."/>
            <person name="Cheng J."/>
            <person name="Dai P."/>
            <person name="Han X."/>
            <person name="Huang E."/>
            <person name="Gao Y."/>
            <person name="Liu J."/>
            <person name="Shao H."/>
            <person name="Ye R."/>
            <person name="Li L."/>
            <person name="Wei W."/>
            <person name="Wang X."/>
            <person name="Wang C."/>
            <person name="Huo Q."/>
            <person name="Li W."/>
            <person name="Guo W."/>
            <person name="Chen H."/>
            <person name="Chen S."/>
            <person name="Zhou L."/>
            <person name="Zhou L."/>
            <person name="Ni X."/>
            <person name="Tian J."/>
            <person name="Zhou Y."/>
            <person name="Sheng Y."/>
            <person name="Liu T."/>
            <person name="Pan Y."/>
            <person name="Xia L."/>
            <person name="Li J."/>
            <person name="Zhao F."/>
            <person name="Cao W."/>
        </authorList>
    </citation>
    <scope>NUCLEOTIDE SEQUENCE</scope>
    <source>
        <strain evidence="1">Rmic-2018</strain>
        <tissue evidence="1">Larvae</tissue>
    </source>
</reference>
<evidence type="ECO:0000313" key="2">
    <source>
        <dbReference type="Proteomes" id="UP000821866"/>
    </source>
</evidence>
<proteinExistence type="predicted"/>
<dbReference type="SUPFAM" id="SSF52047">
    <property type="entry name" value="RNI-like"/>
    <property type="match status" value="1"/>
</dbReference>
<gene>
    <name evidence="1" type="ORF">HPB51_013249</name>
</gene>
<dbReference type="InterPro" id="IPR032675">
    <property type="entry name" value="LRR_dom_sf"/>
</dbReference>
<name>A0A9J6F381_RHIMP</name>
<sequence length="381" mass="41612">MAGRTCGDMDTPASVAAAAPAHDEIGNLLVHLEGARGRFSGTLINYSIPCTASENSRCQIVASIPLWNEFLCWLELELRELSGGKLALAHVRKICCPRPTQSEVRQAPAILYVLLRTHSCATSIQIPNYSDDSEIVHLWNTYPRTDRSVIADFCSSVLCTDDSEIANLCSAVLGNVLDGNHAVKSVTLEVSSGSLQIERVFHVLLSIKGLEELHCEVSSWDKVISTTILALLRDSATLTAFDVIAPRIENAHSGLLVRALRANSTLRDLTLSSSDVAVEPELFVAFMSSTVTLKRLKVVGNRCAVEYAMLKRIFQGMLKNLTVSSLEAHELCVHKANVKLGAKMLAQNKVLRSFSLLHCSYVSFNMSREEITAARNSINAS</sequence>
<dbReference type="EMBL" id="JABSTU010000001">
    <property type="protein sequence ID" value="KAH8040967.1"/>
    <property type="molecule type" value="Genomic_DNA"/>
</dbReference>
<keyword evidence="2" id="KW-1185">Reference proteome</keyword>
<dbReference type="AlphaFoldDB" id="A0A9J6F381"/>
<organism evidence="1 2">
    <name type="scientific">Rhipicephalus microplus</name>
    <name type="common">Cattle tick</name>
    <name type="synonym">Boophilus microplus</name>
    <dbReference type="NCBI Taxonomy" id="6941"/>
    <lineage>
        <taxon>Eukaryota</taxon>
        <taxon>Metazoa</taxon>
        <taxon>Ecdysozoa</taxon>
        <taxon>Arthropoda</taxon>
        <taxon>Chelicerata</taxon>
        <taxon>Arachnida</taxon>
        <taxon>Acari</taxon>
        <taxon>Parasitiformes</taxon>
        <taxon>Ixodida</taxon>
        <taxon>Ixodoidea</taxon>
        <taxon>Ixodidae</taxon>
        <taxon>Rhipicephalinae</taxon>
        <taxon>Rhipicephalus</taxon>
        <taxon>Boophilus</taxon>
    </lineage>
</organism>
<dbReference type="Gene3D" id="3.80.10.10">
    <property type="entry name" value="Ribonuclease Inhibitor"/>
    <property type="match status" value="1"/>
</dbReference>
<reference evidence="1" key="1">
    <citation type="journal article" date="2020" name="Cell">
        <title>Large-Scale Comparative Analyses of Tick Genomes Elucidate Their Genetic Diversity and Vector Capacities.</title>
        <authorList>
            <consortium name="Tick Genome and Microbiome Consortium (TIGMIC)"/>
            <person name="Jia N."/>
            <person name="Wang J."/>
            <person name="Shi W."/>
            <person name="Du L."/>
            <person name="Sun Y."/>
            <person name="Zhan W."/>
            <person name="Jiang J.F."/>
            <person name="Wang Q."/>
            <person name="Zhang B."/>
            <person name="Ji P."/>
            <person name="Bell-Sakyi L."/>
            <person name="Cui X.M."/>
            <person name="Yuan T.T."/>
            <person name="Jiang B.G."/>
            <person name="Yang W.F."/>
            <person name="Lam T.T."/>
            <person name="Chang Q.C."/>
            <person name="Ding S.J."/>
            <person name="Wang X.J."/>
            <person name="Zhu J.G."/>
            <person name="Ruan X.D."/>
            <person name="Zhao L."/>
            <person name="Wei J.T."/>
            <person name="Ye R.Z."/>
            <person name="Que T.C."/>
            <person name="Du C.H."/>
            <person name="Zhou Y.H."/>
            <person name="Cheng J.X."/>
            <person name="Dai P.F."/>
            <person name="Guo W.B."/>
            <person name="Han X.H."/>
            <person name="Huang E.J."/>
            <person name="Li L.F."/>
            <person name="Wei W."/>
            <person name="Gao Y.C."/>
            <person name="Liu J.Z."/>
            <person name="Shao H.Z."/>
            <person name="Wang X."/>
            <person name="Wang C.C."/>
            <person name="Yang T.C."/>
            <person name="Huo Q.B."/>
            <person name="Li W."/>
            <person name="Chen H.Y."/>
            <person name="Chen S.E."/>
            <person name="Zhou L.G."/>
            <person name="Ni X.B."/>
            <person name="Tian J.H."/>
            <person name="Sheng Y."/>
            <person name="Liu T."/>
            <person name="Pan Y.S."/>
            <person name="Xia L.Y."/>
            <person name="Li J."/>
            <person name="Zhao F."/>
            <person name="Cao W.C."/>
        </authorList>
    </citation>
    <scope>NUCLEOTIDE SEQUENCE</scope>
    <source>
        <strain evidence="1">Rmic-2018</strain>
    </source>
</reference>